<evidence type="ECO:0000256" key="5">
    <source>
        <dbReference type="ARBA" id="ARBA00023136"/>
    </source>
</evidence>
<dbReference type="NCBIfam" id="TIGR00360">
    <property type="entry name" value="ComEC_N-term"/>
    <property type="match status" value="1"/>
</dbReference>
<dbReference type="PANTHER" id="PTHR30619">
    <property type="entry name" value="DNA INTERNALIZATION/COMPETENCE PROTEIN COMEC/REC2"/>
    <property type="match status" value="1"/>
</dbReference>
<dbReference type="InterPro" id="IPR025405">
    <property type="entry name" value="DUF4131"/>
</dbReference>
<dbReference type="Pfam" id="PF03772">
    <property type="entry name" value="Competence"/>
    <property type="match status" value="1"/>
</dbReference>
<evidence type="ECO:0000256" key="4">
    <source>
        <dbReference type="ARBA" id="ARBA00022989"/>
    </source>
</evidence>
<dbReference type="SUPFAM" id="SSF56281">
    <property type="entry name" value="Metallo-hydrolase/oxidoreductase"/>
    <property type="match status" value="1"/>
</dbReference>
<dbReference type="OrthoDB" id="9761531at2"/>
<comment type="caution">
    <text evidence="8">The sequence shown here is derived from an EMBL/GenBank/DDBJ whole genome shotgun (WGS) entry which is preliminary data.</text>
</comment>
<reference evidence="8 9" key="1">
    <citation type="submission" date="2017-07" db="EMBL/GenBank/DDBJ databases">
        <title>Fictibacillus sp. nov. GDSW-R2A3 Genome sequencing and assembly.</title>
        <authorList>
            <person name="Mayilraj S."/>
        </authorList>
    </citation>
    <scope>NUCLEOTIDE SEQUENCE [LARGE SCALE GENOMIC DNA]</scope>
    <source>
        <strain evidence="8 9">GDSW-R2A3</strain>
    </source>
</reference>
<sequence length="790" mass="87503">MSGAAKHIRQTNDHERVRPYVVPLFCVSVIAGVLSYEHHLKTAAFIASAASAVLFWKNVRWLAAALLALPVFYLYSHVYASVVFPTYNTPPHNSYKVLYTVSSAPDIDGDKITFWAADSNDRNRVYVSYKARSEQEVMFFKKLKSGEKCYMRGDLEIPEPKRNEFGMDFPSFLKQNGAAFIMKLKSVPDGCLSPSTSVINSLANARLAGIKHVTSRYPEDASGLLNALLFGDRNGIAPSITKAYQELGLTHLLAVSGYNVAVLIGLIFLLLGTFGMSKERIYVCLLFLIPSYTVLTGGESSIIRAGIMGCAAVFFLLLKRRVTPASIIGTAFILMLFANPFEIYSLGFQLSFYMTFVLICSKKILLLPGSSIIVMLRATLICQLTSLPFILYHFYEISIWSLPLNAVYIPFISLLLFPLTVLIVPLGAMFPALGSFCDVFLIILTEASSDLLQLAAGHTKPFILGRPNIAFLSGYTAASFYLLTYWEQKRKLAPAAFMPFAAVILLHASVPYLRGEARITFLDVGQGDSIVIELPRRDGVYLLDTGGTLNFGSQKEDWKQRKKEFDITEAAVIPALKGMGIRKIDGLILSHSDADHAGGAHLILKEFSVKKLYVPFHTQMVTQLERSILQNAVKKKTEVIRLKKGMTWNVGESLFSVLSPLGTEEESNDQSIVLWSRIESAKFMFTGDIGAEGESRILKQFKAIKANVLKVGHHGSLTSSTEEFLDAVTPDISIISAGRNNRYGHPAPEILQRLNSNHTKVLRTDINGDIRVTVKNGTIITKTMIKKENR</sequence>
<dbReference type="InterPro" id="IPR035681">
    <property type="entry name" value="ComA-like_MBL"/>
</dbReference>
<comment type="subcellular location">
    <subcellularLocation>
        <location evidence="1">Cell membrane</location>
        <topology evidence="1">Multi-pass membrane protein</topology>
    </subcellularLocation>
</comment>
<dbReference type="GO" id="GO:0005886">
    <property type="term" value="C:plasma membrane"/>
    <property type="evidence" value="ECO:0007669"/>
    <property type="project" value="UniProtKB-SubCell"/>
</dbReference>
<dbReference type="NCBIfam" id="TIGR00361">
    <property type="entry name" value="ComEC_Rec2"/>
    <property type="match status" value="1"/>
</dbReference>
<feature type="transmembrane region" description="Helical" evidence="6">
    <location>
        <begin position="66"/>
        <end position="87"/>
    </location>
</feature>
<dbReference type="CDD" id="cd07731">
    <property type="entry name" value="ComA-like_MBL-fold"/>
    <property type="match status" value="1"/>
</dbReference>
<dbReference type="InterPro" id="IPR036866">
    <property type="entry name" value="RibonucZ/Hydroxyglut_hydro"/>
</dbReference>
<evidence type="ECO:0000256" key="2">
    <source>
        <dbReference type="ARBA" id="ARBA00022475"/>
    </source>
</evidence>
<organism evidence="8 9">
    <name type="scientific">Fictibacillus aquaticus</name>
    <dbReference type="NCBI Taxonomy" id="2021314"/>
    <lineage>
        <taxon>Bacteria</taxon>
        <taxon>Bacillati</taxon>
        <taxon>Bacillota</taxon>
        <taxon>Bacilli</taxon>
        <taxon>Bacillales</taxon>
        <taxon>Fictibacillaceae</taxon>
        <taxon>Fictibacillus</taxon>
    </lineage>
</organism>
<keyword evidence="3 6" id="KW-0812">Transmembrane</keyword>
<evidence type="ECO:0000313" key="8">
    <source>
        <dbReference type="EMBL" id="OYD57975.1"/>
    </source>
</evidence>
<dbReference type="InterPro" id="IPR004477">
    <property type="entry name" value="ComEC_N"/>
</dbReference>
<feature type="transmembrane region" description="Helical" evidence="6">
    <location>
        <begin position="407"/>
        <end position="426"/>
    </location>
</feature>
<dbReference type="Gene3D" id="3.60.15.10">
    <property type="entry name" value="Ribonuclease Z/Hydroxyacylglutathione hydrolase-like"/>
    <property type="match status" value="1"/>
</dbReference>
<feature type="transmembrane region" description="Helical" evidence="6">
    <location>
        <begin position="492"/>
        <end position="513"/>
    </location>
</feature>
<dbReference type="Pfam" id="PF13567">
    <property type="entry name" value="DUF4131"/>
    <property type="match status" value="1"/>
</dbReference>
<proteinExistence type="predicted"/>
<keyword evidence="2" id="KW-1003">Cell membrane</keyword>
<protein>
    <submittedName>
        <fullName evidence="8">DNA internalization-related competence protein ComEC/Rec2</fullName>
    </submittedName>
</protein>
<dbReference type="AlphaFoldDB" id="A0A235FB36"/>
<feature type="transmembrane region" description="Helical" evidence="6">
    <location>
        <begin position="301"/>
        <end position="318"/>
    </location>
</feature>
<evidence type="ECO:0000256" key="6">
    <source>
        <dbReference type="SAM" id="Phobius"/>
    </source>
</evidence>
<evidence type="ECO:0000256" key="1">
    <source>
        <dbReference type="ARBA" id="ARBA00004651"/>
    </source>
</evidence>
<dbReference type="PANTHER" id="PTHR30619:SF1">
    <property type="entry name" value="RECOMBINATION PROTEIN 2"/>
    <property type="match status" value="1"/>
</dbReference>
<dbReference type="EMBL" id="NOII01000002">
    <property type="protein sequence ID" value="OYD57975.1"/>
    <property type="molecule type" value="Genomic_DNA"/>
</dbReference>
<dbReference type="SMART" id="SM00849">
    <property type="entry name" value="Lactamase_B"/>
    <property type="match status" value="1"/>
</dbReference>
<dbReference type="GO" id="GO:0030420">
    <property type="term" value="P:establishment of competence for transformation"/>
    <property type="evidence" value="ECO:0007669"/>
    <property type="project" value="InterPro"/>
</dbReference>
<dbReference type="Proteomes" id="UP000215059">
    <property type="component" value="Unassembled WGS sequence"/>
</dbReference>
<keyword evidence="9" id="KW-1185">Reference proteome</keyword>
<feature type="domain" description="Metallo-beta-lactamase" evidence="7">
    <location>
        <begin position="526"/>
        <end position="739"/>
    </location>
</feature>
<evidence type="ECO:0000313" key="9">
    <source>
        <dbReference type="Proteomes" id="UP000215059"/>
    </source>
</evidence>
<feature type="transmembrane region" description="Helical" evidence="6">
    <location>
        <begin position="252"/>
        <end position="272"/>
    </location>
</feature>
<evidence type="ECO:0000256" key="3">
    <source>
        <dbReference type="ARBA" id="ARBA00022692"/>
    </source>
</evidence>
<feature type="transmembrane region" description="Helical" evidence="6">
    <location>
        <begin position="20"/>
        <end position="36"/>
    </location>
</feature>
<gene>
    <name evidence="8" type="ORF">CGZ90_08780</name>
</gene>
<dbReference type="InterPro" id="IPR004797">
    <property type="entry name" value="Competence_ComEC/Rec2"/>
</dbReference>
<feature type="transmembrane region" description="Helical" evidence="6">
    <location>
        <begin position="325"/>
        <end position="344"/>
    </location>
</feature>
<feature type="transmembrane region" description="Helical" evidence="6">
    <location>
        <begin position="374"/>
        <end position="395"/>
    </location>
</feature>
<feature type="transmembrane region" description="Helical" evidence="6">
    <location>
        <begin position="469"/>
        <end position="486"/>
    </location>
</feature>
<keyword evidence="5 6" id="KW-0472">Membrane</keyword>
<evidence type="ECO:0000259" key="7">
    <source>
        <dbReference type="SMART" id="SM00849"/>
    </source>
</evidence>
<dbReference type="InterPro" id="IPR001279">
    <property type="entry name" value="Metallo-B-lactamas"/>
</dbReference>
<keyword evidence="4 6" id="KW-1133">Transmembrane helix</keyword>
<dbReference type="InterPro" id="IPR052159">
    <property type="entry name" value="Competence_DNA_uptake"/>
</dbReference>
<dbReference type="Pfam" id="PF00753">
    <property type="entry name" value="Lactamase_B"/>
    <property type="match status" value="1"/>
</dbReference>
<accession>A0A235FB36</accession>
<name>A0A235FB36_9BACL</name>